<feature type="DNA-binding region" description="H-T-H motif" evidence="5">
    <location>
        <begin position="25"/>
        <end position="44"/>
    </location>
</feature>
<dbReference type="Pfam" id="PF00440">
    <property type="entry name" value="TetR_N"/>
    <property type="match status" value="1"/>
</dbReference>
<evidence type="ECO:0000256" key="5">
    <source>
        <dbReference type="PROSITE-ProRule" id="PRU00335"/>
    </source>
</evidence>
<keyword evidence="4" id="KW-0804">Transcription</keyword>
<evidence type="ECO:0000313" key="7">
    <source>
        <dbReference type="EMBL" id="GAA3606544.1"/>
    </source>
</evidence>
<comment type="caution">
    <text evidence="7">The sequence shown here is derived from an EMBL/GenBank/DDBJ whole genome shotgun (WGS) entry which is preliminary data.</text>
</comment>
<keyword evidence="3 5" id="KW-0238">DNA-binding</keyword>
<reference evidence="8" key="1">
    <citation type="journal article" date="2019" name="Int. J. Syst. Evol. Microbiol.">
        <title>The Global Catalogue of Microorganisms (GCM) 10K type strain sequencing project: providing services to taxonomists for standard genome sequencing and annotation.</title>
        <authorList>
            <consortium name="The Broad Institute Genomics Platform"/>
            <consortium name="The Broad Institute Genome Sequencing Center for Infectious Disease"/>
            <person name="Wu L."/>
            <person name="Ma J."/>
        </authorList>
    </citation>
    <scope>NUCLEOTIDE SEQUENCE [LARGE SCALE GENOMIC DNA]</scope>
    <source>
        <strain evidence="8">JCM 16929</strain>
    </source>
</reference>
<dbReference type="SUPFAM" id="SSF48498">
    <property type="entry name" value="Tetracyclin repressor-like, C-terminal domain"/>
    <property type="match status" value="1"/>
</dbReference>
<dbReference type="InterPro" id="IPR003012">
    <property type="entry name" value="Tet_transcr_reg_TetR"/>
</dbReference>
<dbReference type="InterPro" id="IPR050109">
    <property type="entry name" value="HTH-type_TetR-like_transc_reg"/>
</dbReference>
<keyword evidence="2" id="KW-0805">Transcription regulation</keyword>
<evidence type="ECO:0000256" key="2">
    <source>
        <dbReference type="ARBA" id="ARBA00023015"/>
    </source>
</evidence>
<dbReference type="SUPFAM" id="SSF46689">
    <property type="entry name" value="Homeodomain-like"/>
    <property type="match status" value="1"/>
</dbReference>
<dbReference type="RefSeq" id="WP_344801551.1">
    <property type="nucleotide sequence ID" value="NZ_BAABAB010000005.1"/>
</dbReference>
<protein>
    <submittedName>
        <fullName evidence="7">TetR/AcrR family transcriptional regulator C-terminal domain-containing protein</fullName>
    </submittedName>
</protein>
<gene>
    <name evidence="7" type="ORF">GCM10022236_05510</name>
</gene>
<dbReference type="EMBL" id="BAABAB010000005">
    <property type="protein sequence ID" value="GAA3606544.1"/>
    <property type="molecule type" value="Genomic_DNA"/>
</dbReference>
<evidence type="ECO:0000256" key="3">
    <source>
        <dbReference type="ARBA" id="ARBA00023125"/>
    </source>
</evidence>
<dbReference type="PRINTS" id="PR00400">
    <property type="entry name" value="TETREPRESSOR"/>
</dbReference>
<dbReference type="Proteomes" id="UP001501490">
    <property type="component" value="Unassembled WGS sequence"/>
</dbReference>
<dbReference type="InterPro" id="IPR004111">
    <property type="entry name" value="Repressor_TetR_C"/>
</dbReference>
<organism evidence="7 8">
    <name type="scientific">Microlunatus ginsengisoli</name>
    <dbReference type="NCBI Taxonomy" id="363863"/>
    <lineage>
        <taxon>Bacteria</taxon>
        <taxon>Bacillati</taxon>
        <taxon>Actinomycetota</taxon>
        <taxon>Actinomycetes</taxon>
        <taxon>Propionibacteriales</taxon>
        <taxon>Propionibacteriaceae</taxon>
        <taxon>Microlunatus</taxon>
    </lineage>
</organism>
<keyword evidence="1" id="KW-0678">Repressor</keyword>
<dbReference type="PANTHER" id="PTHR30055">
    <property type="entry name" value="HTH-TYPE TRANSCRIPTIONAL REGULATOR RUTR"/>
    <property type="match status" value="1"/>
</dbReference>
<dbReference type="Gene3D" id="1.10.357.10">
    <property type="entry name" value="Tetracycline Repressor, domain 2"/>
    <property type="match status" value="1"/>
</dbReference>
<dbReference type="PANTHER" id="PTHR30055:SF151">
    <property type="entry name" value="TRANSCRIPTIONAL REGULATORY PROTEIN"/>
    <property type="match status" value="1"/>
</dbReference>
<evidence type="ECO:0000256" key="1">
    <source>
        <dbReference type="ARBA" id="ARBA00022491"/>
    </source>
</evidence>
<evidence type="ECO:0000313" key="8">
    <source>
        <dbReference type="Proteomes" id="UP001501490"/>
    </source>
</evidence>
<evidence type="ECO:0000256" key="4">
    <source>
        <dbReference type="ARBA" id="ARBA00023163"/>
    </source>
</evidence>
<dbReference type="PRINTS" id="PR00455">
    <property type="entry name" value="HTHTETR"/>
</dbReference>
<dbReference type="InterPro" id="IPR001647">
    <property type="entry name" value="HTH_TetR"/>
</dbReference>
<dbReference type="Pfam" id="PF02909">
    <property type="entry name" value="TetR_C_1"/>
    <property type="match status" value="1"/>
</dbReference>
<dbReference type="InterPro" id="IPR036271">
    <property type="entry name" value="Tet_transcr_reg_TetR-rel_C_sf"/>
</dbReference>
<dbReference type="InterPro" id="IPR009057">
    <property type="entry name" value="Homeodomain-like_sf"/>
</dbReference>
<name>A0ABP6ZGQ6_9ACTN</name>
<keyword evidence="8" id="KW-1185">Reference proteome</keyword>
<accession>A0ABP6ZGQ6</accession>
<feature type="domain" description="HTH tetR-type" evidence="6">
    <location>
        <begin position="2"/>
        <end position="62"/>
    </location>
</feature>
<evidence type="ECO:0000259" key="6">
    <source>
        <dbReference type="PROSITE" id="PS50977"/>
    </source>
</evidence>
<sequence>MPLDRHRIVDEALRLVDESGLDALSLRSLAGRLDVRAPTLYWHVQNKSELLDALADEIMDGAIDSARRISVPGDARAWLLEALGGLRSAMLGHRDGARIVSGSRNSMRRADFSELAMATLVAGGLALRRARLLVLVGERYTVGWVLEEQAPAPESPAPDLDVLRARLPTVTAAIADYFDGTGRGADDLYRDGARLLLGLAN</sequence>
<dbReference type="Gene3D" id="1.10.10.60">
    <property type="entry name" value="Homeodomain-like"/>
    <property type="match status" value="1"/>
</dbReference>
<proteinExistence type="predicted"/>
<dbReference type="PROSITE" id="PS50977">
    <property type="entry name" value="HTH_TETR_2"/>
    <property type="match status" value="1"/>
</dbReference>